<evidence type="ECO:0000256" key="1">
    <source>
        <dbReference type="SAM" id="MobiDB-lite"/>
    </source>
</evidence>
<dbReference type="Proteomes" id="UP000321389">
    <property type="component" value="Chromosome"/>
</dbReference>
<proteinExistence type="predicted"/>
<sequence length="129" mass="13741">MSYPPQLRLVEPEVSGPKPGSEATQAKPRAARPRKKPARSGASGSDSPVVVAGKKQAAKVTKTETALKVLRRKRGASIADIQELTGWQAHSVRGFLSATVKKKLGLQIVSDVGKDGVRRYRIDDAGRAG</sequence>
<dbReference type="Pfam" id="PF11994">
    <property type="entry name" value="DUF3489"/>
    <property type="match status" value="1"/>
</dbReference>
<accession>A0A6H0DYD7</accession>
<dbReference type="EMBL" id="CP042301">
    <property type="protein sequence ID" value="QIS94703.1"/>
    <property type="molecule type" value="Genomic_DNA"/>
</dbReference>
<evidence type="ECO:0000313" key="3">
    <source>
        <dbReference type="Proteomes" id="UP000321389"/>
    </source>
</evidence>
<protein>
    <submittedName>
        <fullName evidence="2">DUF3489 domain-containing protein</fullName>
    </submittedName>
</protein>
<evidence type="ECO:0000313" key="2">
    <source>
        <dbReference type="EMBL" id="QIS94703.1"/>
    </source>
</evidence>
<feature type="region of interest" description="Disordered" evidence="1">
    <location>
        <begin position="1"/>
        <end position="57"/>
    </location>
</feature>
<dbReference type="InterPro" id="IPR021880">
    <property type="entry name" value="DUF3489"/>
</dbReference>
<feature type="compositionally biased region" description="Basic residues" evidence="1">
    <location>
        <begin position="29"/>
        <end position="38"/>
    </location>
</feature>
<name>A0A6H0DYD7_9HYPH</name>
<dbReference type="AlphaFoldDB" id="A0A6H0DYD7"/>
<reference evidence="2" key="1">
    <citation type="submission" date="2020-04" db="EMBL/GenBank/DDBJ databases">
        <title>Nitratireductor sp. nov. isolated from mangrove soil.</title>
        <authorList>
            <person name="Ye Y."/>
        </authorList>
    </citation>
    <scope>NUCLEOTIDE SEQUENCE</scope>
    <source>
        <strain evidence="2">SY7</strain>
    </source>
</reference>
<dbReference type="RefSeq" id="WP_167813195.1">
    <property type="nucleotide sequence ID" value="NZ_CP042301.2"/>
</dbReference>
<organism evidence="2 3">
    <name type="scientific">Nitratireductor mangrovi</name>
    <dbReference type="NCBI Taxonomy" id="2599600"/>
    <lineage>
        <taxon>Bacteria</taxon>
        <taxon>Pseudomonadati</taxon>
        <taxon>Pseudomonadota</taxon>
        <taxon>Alphaproteobacteria</taxon>
        <taxon>Hyphomicrobiales</taxon>
        <taxon>Phyllobacteriaceae</taxon>
        <taxon>Nitratireductor</taxon>
    </lineage>
</organism>
<gene>
    <name evidence="2" type="ORF">FQ775_24210</name>
</gene>
<keyword evidence="3" id="KW-1185">Reference proteome</keyword>
<dbReference type="KEGG" id="niy:FQ775_24210"/>